<dbReference type="GO" id="GO:0000271">
    <property type="term" value="P:polysaccharide biosynthetic process"/>
    <property type="evidence" value="ECO:0007669"/>
    <property type="project" value="TreeGrafter"/>
</dbReference>
<dbReference type="EMBL" id="MFZG01000013">
    <property type="protein sequence ID" value="OGK17075.1"/>
    <property type="molecule type" value="Genomic_DNA"/>
</dbReference>
<evidence type="ECO:0000256" key="1">
    <source>
        <dbReference type="ARBA" id="ARBA00022898"/>
    </source>
</evidence>
<keyword evidence="1 4" id="KW-0663">Pyridoxal phosphate</keyword>
<dbReference type="PANTHER" id="PTHR30244">
    <property type="entry name" value="TRANSAMINASE"/>
    <property type="match status" value="1"/>
</dbReference>
<dbReference type="GO" id="GO:0030170">
    <property type="term" value="F:pyridoxal phosphate binding"/>
    <property type="evidence" value="ECO:0007669"/>
    <property type="project" value="TreeGrafter"/>
</dbReference>
<organism evidence="6 7">
    <name type="scientific">Candidatus Roizmanbacteria bacterium RIFCSPHIGHO2_01_FULL_39_12c</name>
    <dbReference type="NCBI Taxonomy" id="1802031"/>
    <lineage>
        <taxon>Bacteria</taxon>
        <taxon>Candidatus Roizmaniibacteriota</taxon>
    </lineage>
</organism>
<dbReference type="Gene3D" id="3.40.640.10">
    <property type="entry name" value="Type I PLP-dependent aspartate aminotransferase-like (Major domain)"/>
    <property type="match status" value="1"/>
</dbReference>
<feature type="modified residue" description="N6-(pyridoxal phosphate)lysine" evidence="4">
    <location>
        <position position="187"/>
    </location>
</feature>
<dbReference type="PANTHER" id="PTHR30244:SF36">
    <property type="entry name" value="3-OXO-GLUCOSE-6-PHOSPHATE:GLUTAMATE AMINOTRANSFERASE"/>
    <property type="match status" value="1"/>
</dbReference>
<dbReference type="InterPro" id="IPR000653">
    <property type="entry name" value="DegT/StrS_aminotransferase"/>
</dbReference>
<gene>
    <name evidence="6" type="ORF">A2774_05120</name>
</gene>
<name>A0A1F7GDZ5_9BACT</name>
<dbReference type="InterPro" id="IPR015424">
    <property type="entry name" value="PyrdxlP-dep_Trfase"/>
</dbReference>
<protein>
    <submittedName>
        <fullName evidence="6">Erythromycin biosynthesis sensory transduction protein eryC1</fullName>
    </submittedName>
</protein>
<dbReference type="InterPro" id="IPR015422">
    <property type="entry name" value="PyrdxlP-dep_Trfase_small"/>
</dbReference>
<sequence length="367" mass="41477">MLKIPFLNLYLQYRAIKKEIDSAIQKVIEDSAFSGGKYVAKFEKQFAKYIGIKYAVGVNSGTSALHLALVALGIGKGDEVIMPGNTFIATVWAVSYVGAKPVFVDCNPDTWQIDETRVKGQISNKVKAIIGVHLFGQPFDIEKVLRICRKHKLYLIEDCAQAHGAIYKGIKVGSYGDLACFSFYPGKNLGAYGEAGAVLTNNARYAERMSRLRNHSSVKKYQHNEIGFNMRMDGIQAAVLSIKLKYLDKWNRRRKEIANIYRTKIINPLIKMQYQPSGSESAYHLFVVTSKNRDKFIKFLKKNGIEALIHYPIPCHLQQAYQDLGYKRGDLPVTEEFAENCVSLPIYPELEKQAINKICQVVNRYEG</sequence>
<dbReference type="GO" id="GO:0008483">
    <property type="term" value="F:transaminase activity"/>
    <property type="evidence" value="ECO:0007669"/>
    <property type="project" value="TreeGrafter"/>
</dbReference>
<dbReference type="AlphaFoldDB" id="A0A1F7GDZ5"/>
<evidence type="ECO:0000313" key="6">
    <source>
        <dbReference type="EMBL" id="OGK17075.1"/>
    </source>
</evidence>
<dbReference type="Pfam" id="PF01041">
    <property type="entry name" value="DegT_DnrJ_EryC1"/>
    <property type="match status" value="1"/>
</dbReference>
<dbReference type="CDD" id="cd00616">
    <property type="entry name" value="AHBA_syn"/>
    <property type="match status" value="1"/>
</dbReference>
<evidence type="ECO:0000256" key="3">
    <source>
        <dbReference type="PIRSR" id="PIRSR000390-1"/>
    </source>
</evidence>
<proteinExistence type="inferred from homology"/>
<evidence type="ECO:0000256" key="5">
    <source>
        <dbReference type="RuleBase" id="RU004508"/>
    </source>
</evidence>
<comment type="caution">
    <text evidence="6">The sequence shown here is derived from an EMBL/GenBank/DDBJ whole genome shotgun (WGS) entry which is preliminary data.</text>
</comment>
<accession>A0A1F7GDZ5</accession>
<dbReference type="SUPFAM" id="SSF53383">
    <property type="entry name" value="PLP-dependent transferases"/>
    <property type="match status" value="1"/>
</dbReference>
<evidence type="ECO:0000256" key="4">
    <source>
        <dbReference type="PIRSR" id="PIRSR000390-2"/>
    </source>
</evidence>
<feature type="active site" description="Proton acceptor" evidence="3">
    <location>
        <position position="187"/>
    </location>
</feature>
<evidence type="ECO:0000313" key="7">
    <source>
        <dbReference type="Proteomes" id="UP000177208"/>
    </source>
</evidence>
<dbReference type="PIRSF" id="PIRSF000390">
    <property type="entry name" value="PLP_StrS"/>
    <property type="match status" value="1"/>
</dbReference>
<evidence type="ECO:0000256" key="2">
    <source>
        <dbReference type="ARBA" id="ARBA00037999"/>
    </source>
</evidence>
<reference evidence="6 7" key="1">
    <citation type="journal article" date="2016" name="Nat. Commun.">
        <title>Thousands of microbial genomes shed light on interconnected biogeochemical processes in an aquifer system.</title>
        <authorList>
            <person name="Anantharaman K."/>
            <person name="Brown C.T."/>
            <person name="Hug L.A."/>
            <person name="Sharon I."/>
            <person name="Castelle C.J."/>
            <person name="Probst A.J."/>
            <person name="Thomas B.C."/>
            <person name="Singh A."/>
            <person name="Wilkins M.J."/>
            <person name="Karaoz U."/>
            <person name="Brodie E.L."/>
            <person name="Williams K.H."/>
            <person name="Hubbard S.S."/>
            <person name="Banfield J.F."/>
        </authorList>
    </citation>
    <scope>NUCLEOTIDE SEQUENCE [LARGE SCALE GENOMIC DNA]</scope>
</reference>
<comment type="similarity">
    <text evidence="2 5">Belongs to the DegT/DnrJ/EryC1 family.</text>
</comment>
<dbReference type="InterPro" id="IPR015421">
    <property type="entry name" value="PyrdxlP-dep_Trfase_major"/>
</dbReference>
<dbReference type="Gene3D" id="3.90.1150.10">
    <property type="entry name" value="Aspartate Aminotransferase, domain 1"/>
    <property type="match status" value="1"/>
</dbReference>
<dbReference type="Proteomes" id="UP000177208">
    <property type="component" value="Unassembled WGS sequence"/>
</dbReference>